<evidence type="ECO:0000313" key="2">
    <source>
        <dbReference type="Proteomes" id="UP000530660"/>
    </source>
</evidence>
<protein>
    <submittedName>
        <fullName evidence="1">Uncharacterized protein</fullName>
    </submittedName>
</protein>
<proteinExistence type="predicted"/>
<name>A0A7J7IG60_9RHOD</name>
<dbReference type="EMBL" id="VWRR01000013">
    <property type="protein sequence ID" value="KAF6001669.1"/>
    <property type="molecule type" value="Genomic_DNA"/>
</dbReference>
<accession>A0A7J7IG60</accession>
<organism evidence="1 2">
    <name type="scientific">Cyanidiococcus yangmingshanensis</name>
    <dbReference type="NCBI Taxonomy" id="2690220"/>
    <lineage>
        <taxon>Eukaryota</taxon>
        <taxon>Rhodophyta</taxon>
        <taxon>Bangiophyceae</taxon>
        <taxon>Cyanidiales</taxon>
        <taxon>Cyanidiaceae</taxon>
        <taxon>Cyanidiococcus</taxon>
    </lineage>
</organism>
<dbReference type="AlphaFoldDB" id="A0A7J7IG60"/>
<keyword evidence="2" id="KW-1185">Reference proteome</keyword>
<sequence>MVEFPIERITCRLSATCSTILTAGENILMNLRWSVMPPETNPERTWFIMLLWMGCERRKYSLARSKCLFCSRPTELHMLRPDQSRVSGLVLAASLRILSPIPAWFAA</sequence>
<gene>
    <name evidence="1" type="ORF">F1559_001159</name>
</gene>
<comment type="caution">
    <text evidence="1">The sequence shown here is derived from an EMBL/GenBank/DDBJ whole genome shotgun (WGS) entry which is preliminary data.</text>
</comment>
<dbReference type="Proteomes" id="UP000530660">
    <property type="component" value="Unassembled WGS sequence"/>
</dbReference>
<reference evidence="1 2" key="1">
    <citation type="journal article" date="2020" name="J. Phycol.">
        <title>Comparative genome analysis reveals Cyanidiococcus gen. nov., a new extremophilic red algal genus sister to Cyanidioschyzon (Cyanidioschyzonaceae, Rhodophyta).</title>
        <authorList>
            <person name="Liu S.-L."/>
            <person name="Chiang Y.-R."/>
            <person name="Yoon H.S."/>
            <person name="Fu H.-Y."/>
        </authorList>
    </citation>
    <scope>NUCLEOTIDE SEQUENCE [LARGE SCALE GENOMIC DNA]</scope>
    <source>
        <strain evidence="1 2">THAL066</strain>
    </source>
</reference>
<evidence type="ECO:0000313" key="1">
    <source>
        <dbReference type="EMBL" id="KAF6001669.1"/>
    </source>
</evidence>